<keyword evidence="9" id="KW-1185">Reference proteome</keyword>
<dbReference type="GO" id="GO:0006754">
    <property type="term" value="P:ATP biosynthetic process"/>
    <property type="evidence" value="ECO:0007669"/>
    <property type="project" value="TreeGrafter"/>
</dbReference>
<proteinExistence type="inferred from homology"/>
<evidence type="ECO:0000256" key="5">
    <source>
        <dbReference type="ARBA" id="ARBA00032644"/>
    </source>
</evidence>
<dbReference type="STRING" id="1891926.Fuma_04506"/>
<dbReference type="GO" id="GO:0004081">
    <property type="term" value="F:bis(5'-nucleosyl)-tetraphosphatase (asymmetrical) activity"/>
    <property type="evidence" value="ECO:0007669"/>
    <property type="project" value="TreeGrafter"/>
</dbReference>
<dbReference type="PANTHER" id="PTHR21340">
    <property type="entry name" value="DIADENOSINE 5,5-P1,P4-TETRAPHOSPHATE PYROPHOSPHOHYDROLASE MUTT"/>
    <property type="match status" value="1"/>
</dbReference>
<name>A0A1P8WLB8_9PLAN</name>
<dbReference type="InterPro" id="IPR051325">
    <property type="entry name" value="Nudix_hydrolase_domain"/>
</dbReference>
<accession>A0A1P8WLB8</accession>
<evidence type="ECO:0000256" key="1">
    <source>
        <dbReference type="ARBA" id="ARBA00005582"/>
    </source>
</evidence>
<organism evidence="8 9">
    <name type="scientific">Fuerstiella marisgermanici</name>
    <dbReference type="NCBI Taxonomy" id="1891926"/>
    <lineage>
        <taxon>Bacteria</taxon>
        <taxon>Pseudomonadati</taxon>
        <taxon>Planctomycetota</taxon>
        <taxon>Planctomycetia</taxon>
        <taxon>Planctomycetales</taxon>
        <taxon>Planctomycetaceae</taxon>
        <taxon>Fuerstiella</taxon>
    </lineage>
</organism>
<dbReference type="Pfam" id="PF00293">
    <property type="entry name" value="NUDIX"/>
    <property type="match status" value="1"/>
</dbReference>
<gene>
    <name evidence="8" type="primary">mutT</name>
    <name evidence="8" type="ORF">Fuma_04506</name>
</gene>
<dbReference type="GO" id="GO:0000166">
    <property type="term" value="F:nucleotide binding"/>
    <property type="evidence" value="ECO:0007669"/>
    <property type="project" value="UniProtKB-KW"/>
</dbReference>
<protein>
    <recommendedName>
        <fullName evidence="2">Bis(5'-nucleosyl)-tetraphosphatase [asymmetrical]</fullName>
    </recommendedName>
    <alternativeName>
        <fullName evidence="5">Diadenosine 5',5'''-P1,P4-tetraphosphate asymmetrical hydrolase</fullName>
    </alternativeName>
</protein>
<evidence type="ECO:0000256" key="2">
    <source>
        <dbReference type="ARBA" id="ARBA00018911"/>
    </source>
</evidence>
<dbReference type="GO" id="GO:0006167">
    <property type="term" value="P:AMP biosynthetic process"/>
    <property type="evidence" value="ECO:0007669"/>
    <property type="project" value="TreeGrafter"/>
</dbReference>
<dbReference type="EMBL" id="CP017641">
    <property type="protein sequence ID" value="APZ94856.1"/>
    <property type="molecule type" value="Genomic_DNA"/>
</dbReference>
<dbReference type="InterPro" id="IPR020084">
    <property type="entry name" value="NUDIX_hydrolase_CS"/>
</dbReference>
<comment type="similarity">
    <text evidence="1 6">Belongs to the Nudix hydrolase family.</text>
</comment>
<dbReference type="Proteomes" id="UP000187735">
    <property type="component" value="Chromosome"/>
</dbReference>
<dbReference type="SUPFAM" id="SSF55811">
    <property type="entry name" value="Nudix"/>
    <property type="match status" value="1"/>
</dbReference>
<evidence type="ECO:0000256" key="3">
    <source>
        <dbReference type="ARBA" id="ARBA00022741"/>
    </source>
</evidence>
<evidence type="ECO:0000256" key="4">
    <source>
        <dbReference type="ARBA" id="ARBA00022801"/>
    </source>
</evidence>
<dbReference type="RefSeq" id="WP_077026103.1">
    <property type="nucleotide sequence ID" value="NZ_CP017641.1"/>
</dbReference>
<dbReference type="AlphaFoldDB" id="A0A1P8WLB8"/>
<keyword evidence="3" id="KW-0547">Nucleotide-binding</keyword>
<sequence length="145" mass="16501">MKEPRSCGFLIVKGDPVTSFLLMKHPDRWDLPKGHVDPGETDLECALRELEEETGITSNDIEVDPDFCFESRYVVNGKRYGAGKKRVEKTLRIFLGRLINDVDIVLTEHDDCEWFDWAPPHKFQKKTIDPLLAELAAFAGVPVKS</sequence>
<dbReference type="OrthoDB" id="9816289at2"/>
<feature type="domain" description="Nudix hydrolase" evidence="7">
    <location>
        <begin position="2"/>
        <end position="137"/>
    </location>
</feature>
<dbReference type="InterPro" id="IPR003565">
    <property type="entry name" value="Tetra_PHTase"/>
</dbReference>
<dbReference type="InterPro" id="IPR020476">
    <property type="entry name" value="Nudix_hydrolase"/>
</dbReference>
<evidence type="ECO:0000313" key="9">
    <source>
        <dbReference type="Proteomes" id="UP000187735"/>
    </source>
</evidence>
<evidence type="ECO:0000256" key="6">
    <source>
        <dbReference type="RuleBase" id="RU003476"/>
    </source>
</evidence>
<dbReference type="PRINTS" id="PR00502">
    <property type="entry name" value="NUDIXFAMILY"/>
</dbReference>
<evidence type="ECO:0000313" key="8">
    <source>
        <dbReference type="EMBL" id="APZ94856.1"/>
    </source>
</evidence>
<dbReference type="KEGG" id="fmr:Fuma_04506"/>
<dbReference type="InterPro" id="IPR015797">
    <property type="entry name" value="NUDIX_hydrolase-like_dom_sf"/>
</dbReference>
<keyword evidence="4 6" id="KW-0378">Hydrolase</keyword>
<dbReference type="CDD" id="cd03428">
    <property type="entry name" value="NUDIX_Ap4A_Nudt2"/>
    <property type="match status" value="1"/>
</dbReference>
<reference evidence="8 9" key="1">
    <citation type="journal article" date="2016" name="Front. Microbiol.">
        <title>Fuerstia marisgermanicae gen. nov., sp. nov., an Unusual Member of the Phylum Planctomycetes from the German Wadden Sea.</title>
        <authorList>
            <person name="Kohn T."/>
            <person name="Heuer A."/>
            <person name="Jogler M."/>
            <person name="Vollmers J."/>
            <person name="Boedeker C."/>
            <person name="Bunk B."/>
            <person name="Rast P."/>
            <person name="Borchert D."/>
            <person name="Glockner I."/>
            <person name="Freese H.M."/>
            <person name="Klenk H.P."/>
            <person name="Overmann J."/>
            <person name="Kaster A.K."/>
            <person name="Rohde M."/>
            <person name="Wiegand S."/>
            <person name="Jogler C."/>
        </authorList>
    </citation>
    <scope>NUCLEOTIDE SEQUENCE [LARGE SCALE GENOMIC DNA]</scope>
    <source>
        <strain evidence="8 9">NH11</strain>
    </source>
</reference>
<evidence type="ECO:0000259" key="7">
    <source>
        <dbReference type="PROSITE" id="PS51462"/>
    </source>
</evidence>
<dbReference type="PROSITE" id="PS00893">
    <property type="entry name" value="NUDIX_BOX"/>
    <property type="match status" value="1"/>
</dbReference>
<dbReference type="Gene3D" id="3.90.79.10">
    <property type="entry name" value="Nucleoside Triphosphate Pyrophosphohydrolase"/>
    <property type="match status" value="1"/>
</dbReference>
<dbReference type="PROSITE" id="PS51462">
    <property type="entry name" value="NUDIX"/>
    <property type="match status" value="1"/>
</dbReference>
<dbReference type="PANTHER" id="PTHR21340:SF0">
    <property type="entry name" value="BIS(5'-NUCLEOSYL)-TETRAPHOSPHATASE [ASYMMETRICAL]"/>
    <property type="match status" value="1"/>
</dbReference>
<dbReference type="InterPro" id="IPR000086">
    <property type="entry name" value="NUDIX_hydrolase_dom"/>
</dbReference>